<dbReference type="Proteomes" id="UP000475117">
    <property type="component" value="Chromosome"/>
</dbReference>
<evidence type="ECO:0000313" key="1">
    <source>
        <dbReference type="EMBL" id="QQL44613.1"/>
    </source>
</evidence>
<proteinExistence type="predicted"/>
<gene>
    <name evidence="1" type="ORF">G3M56_012080</name>
</gene>
<name>A0A6B3LED7_9BACT</name>
<dbReference type="RefSeq" id="WP_164365742.1">
    <property type="nucleotide sequence ID" value="NZ_CP066776.1"/>
</dbReference>
<evidence type="ECO:0000313" key="2">
    <source>
        <dbReference type="Proteomes" id="UP000475117"/>
    </source>
</evidence>
<keyword evidence="2" id="KW-1185">Reference proteome</keyword>
<dbReference type="KEGG" id="soa:G3M56_012080"/>
<reference evidence="1 2" key="1">
    <citation type="submission" date="2020-12" db="EMBL/GenBank/DDBJ databases">
        <title>Sulforoseuscoccus oceanibium gen. nov., sp. nov., a representative of the phylum Verrucomicrobia with special cytoplasmic membrane, and proposal of Sulforoseuscoccusaceae fam. nov.</title>
        <authorList>
            <person name="Xi F."/>
        </authorList>
    </citation>
    <scope>NUCLEOTIDE SEQUENCE [LARGE SCALE GENOMIC DNA]</scope>
    <source>
        <strain evidence="1 2">T37</strain>
    </source>
</reference>
<sequence>MKKLLQLILLAMIAQYGLLAADGDNPPKSYDGGSKHVIDRNTPHLHSTGKLWEWRMWYISKGTRSEGLHGELVINGKIRTGAKTGEKFESDGKAWIWHGAWDGRKQLFSKSGWLPEDLSTVYPSWNLKAEQVGAANRNNAGSCSQDH</sequence>
<protein>
    <submittedName>
        <fullName evidence="1">Uncharacterized protein</fullName>
    </submittedName>
</protein>
<accession>A0A6B3LED7</accession>
<organism evidence="1 2">
    <name type="scientific">Sulfuriroseicoccus oceanibius</name>
    <dbReference type="NCBI Taxonomy" id="2707525"/>
    <lineage>
        <taxon>Bacteria</taxon>
        <taxon>Pseudomonadati</taxon>
        <taxon>Verrucomicrobiota</taxon>
        <taxon>Verrucomicrobiia</taxon>
        <taxon>Verrucomicrobiales</taxon>
        <taxon>Verrucomicrobiaceae</taxon>
        <taxon>Sulfuriroseicoccus</taxon>
    </lineage>
</organism>
<dbReference type="EMBL" id="CP066776">
    <property type="protein sequence ID" value="QQL44613.1"/>
    <property type="molecule type" value="Genomic_DNA"/>
</dbReference>
<dbReference type="AlphaFoldDB" id="A0A6B3LED7"/>